<proteinExistence type="predicted"/>
<organism evidence="1 2">
    <name type="scientific">Pandoraea terrae</name>
    <dbReference type="NCBI Taxonomy" id="1537710"/>
    <lineage>
        <taxon>Bacteria</taxon>
        <taxon>Pseudomonadati</taxon>
        <taxon>Pseudomonadota</taxon>
        <taxon>Betaproteobacteria</taxon>
        <taxon>Burkholderiales</taxon>
        <taxon>Burkholderiaceae</taxon>
        <taxon>Pandoraea</taxon>
    </lineage>
</organism>
<dbReference type="AlphaFoldDB" id="A0A5E4UCZ4"/>
<dbReference type="SUPFAM" id="SSF103642">
    <property type="entry name" value="Sec-C motif"/>
    <property type="match status" value="1"/>
</dbReference>
<protein>
    <submittedName>
        <fullName evidence="1">Preprotein translocase subunit SecA</fullName>
    </submittedName>
</protein>
<dbReference type="OrthoDB" id="6078507at2"/>
<reference evidence="1 2" key="1">
    <citation type="submission" date="2019-08" db="EMBL/GenBank/DDBJ databases">
        <authorList>
            <person name="Peeters C."/>
        </authorList>
    </citation>
    <scope>NUCLEOTIDE SEQUENCE [LARGE SCALE GENOMIC DNA]</scope>
    <source>
        <strain evidence="1 2">LMG 30175</strain>
    </source>
</reference>
<dbReference type="Proteomes" id="UP000414233">
    <property type="component" value="Unassembled WGS sequence"/>
</dbReference>
<dbReference type="Pfam" id="PF02810">
    <property type="entry name" value="SEC-C"/>
    <property type="match status" value="1"/>
</dbReference>
<gene>
    <name evidence="1" type="ORF">PTE30175_01852</name>
</gene>
<evidence type="ECO:0000313" key="1">
    <source>
        <dbReference type="EMBL" id="VVD96908.1"/>
    </source>
</evidence>
<dbReference type="EMBL" id="CABPRZ010000006">
    <property type="protein sequence ID" value="VVD96908.1"/>
    <property type="molecule type" value="Genomic_DNA"/>
</dbReference>
<sequence length="530" mass="59551">MTKIGRNDPCPCGSGKKFKRCHGALAHLDRLQFEIPKMVARAQASEAQRQRQQGMGRPIISVQTETGHRLVAVRNRLMYSKGWKTFHDFLVDYIKTALGSGSGSDWGASELAKPSDQRHPILNWYQLVGEQQRTYITEPGKVSSAEMTGAIAAFMFLAYDLYALDHNAELQEKLVARLRNRDNFEGARYEVFVAATLIRAGFEIEFENEDDRTTTHCEFTATFTRTGKRFSVEAKHRAGARLRMGHLLIGALQKRANHPRIVFIDINMPDDGSEANGSALMNSAVRKLRGFEHKTINGQQLPPAYLIVTNTPWHHHLESTSFRCCMDVDGFQIPDFKANVMAPSLRAAIEARESHIELHELMRSIQDHSNIPATFDGDVPEFAFGDGAPRLVIGRHYLVTDHDAIERPGELTTATVMEAEKRAVCGLTLDNGTSIICTWPLSDEEIAAWRRHPDTFFGVVTQRSTKVETPLQLYDFFLDGFKQTPKERLLERMTGAPDFQELTRLDQPKLASIFAERSVYGAIAAGLKFA</sequence>
<keyword evidence="2" id="KW-1185">Reference proteome</keyword>
<name>A0A5E4UCZ4_9BURK</name>
<dbReference type="InterPro" id="IPR004027">
    <property type="entry name" value="SEC_C_motif"/>
</dbReference>
<evidence type="ECO:0000313" key="2">
    <source>
        <dbReference type="Proteomes" id="UP000414233"/>
    </source>
</evidence>
<accession>A0A5E4UCZ4</accession>
<dbReference type="Gene3D" id="3.10.450.50">
    <property type="match status" value="1"/>
</dbReference>